<evidence type="ECO:0000313" key="1">
    <source>
        <dbReference type="EMBL" id="CAD8367692.1"/>
    </source>
</evidence>
<sequence>MMPVTNSLRVTFPESEAPLSMAPVCRELSRFGEVARLEMPPDGQLSAVVSYYDVRAATRAREGLGDRCTLEPEYGDRIVVSHGDVQVSAWMIQEIRTVQREGSGGKYTLEFFDTRAAERAASCLFAHAGTVSAKVAEVTPNINCSLPQPRYRNDLRLSQVTWEDLTSGREARTTLRLRCLPRHLCTEQTFQGLLARVGLSKVVDSVRVFPGDGKCPGSALVNAVDSQGVIAVAKYFHGRQWGRSLPVAVSFAAVQGAEEVRTACVTPGIVAKCQ</sequence>
<name>A0A7S0ALJ3_9DINO</name>
<gene>
    <name evidence="1" type="ORF">PBAH0796_LOCUS18513</name>
</gene>
<dbReference type="AlphaFoldDB" id="A0A7S0ALJ3"/>
<dbReference type="EMBL" id="HBEG01030276">
    <property type="protein sequence ID" value="CAD8367692.1"/>
    <property type="molecule type" value="Transcribed_RNA"/>
</dbReference>
<organism evidence="1">
    <name type="scientific">Pyrodinium bahamense</name>
    <dbReference type="NCBI Taxonomy" id="73915"/>
    <lineage>
        <taxon>Eukaryota</taxon>
        <taxon>Sar</taxon>
        <taxon>Alveolata</taxon>
        <taxon>Dinophyceae</taxon>
        <taxon>Gonyaulacales</taxon>
        <taxon>Pyrocystaceae</taxon>
        <taxon>Pyrodinium</taxon>
    </lineage>
</organism>
<proteinExistence type="predicted"/>
<reference evidence="1" key="1">
    <citation type="submission" date="2021-01" db="EMBL/GenBank/DDBJ databases">
        <authorList>
            <person name="Corre E."/>
            <person name="Pelletier E."/>
            <person name="Niang G."/>
            <person name="Scheremetjew M."/>
            <person name="Finn R."/>
            <person name="Kale V."/>
            <person name="Holt S."/>
            <person name="Cochrane G."/>
            <person name="Meng A."/>
            <person name="Brown T."/>
            <person name="Cohen L."/>
        </authorList>
    </citation>
    <scope>NUCLEOTIDE SEQUENCE</scope>
    <source>
        <strain evidence="1">Pbaha01</strain>
    </source>
</reference>
<accession>A0A7S0ALJ3</accession>
<protein>
    <submittedName>
        <fullName evidence="1">Uncharacterized protein</fullName>
    </submittedName>
</protein>